<dbReference type="Proteomes" id="UP000092207">
    <property type="component" value="Unassembled WGS sequence"/>
</dbReference>
<evidence type="ECO:0000256" key="3">
    <source>
        <dbReference type="ARBA" id="ARBA00022448"/>
    </source>
</evidence>
<feature type="transmembrane region" description="Helical" evidence="8">
    <location>
        <begin position="288"/>
        <end position="306"/>
    </location>
</feature>
<protein>
    <recommendedName>
        <fullName evidence="9">Major facilitator superfamily (MFS) profile domain-containing protein</fullName>
    </recommendedName>
</protein>
<dbReference type="InterPro" id="IPR020846">
    <property type="entry name" value="MFS_dom"/>
</dbReference>
<dbReference type="PANTHER" id="PTHR43271">
    <property type="entry name" value="BLL2771 PROTEIN"/>
    <property type="match status" value="1"/>
</dbReference>
<dbReference type="AlphaFoldDB" id="A0A1A2UFY7"/>
<evidence type="ECO:0000313" key="11">
    <source>
        <dbReference type="Proteomes" id="UP000092207"/>
    </source>
</evidence>
<sequence length="415" mass="42448">MSQRPPTVSPHRAGTRGYRRLTGALCGAGLASFAAMYCTQALLPALSASYRIGPAAAALTVSLTTGMLAVCIIPASILSERYGRITVMLTSGVASSVIGLVLPFSPTLGVLLLGRAAQGVALAGIPAVAMAFLAEEVHASSLGAAMGRYIAGTTVGGLAGRLVPSLVIEASNWRVALLVCSLTTLAGTLAFAVLVPRSQFFEPKPTSVRASVRNLAAHLRNPLLLKLFAVGFVLMGGFVTVYNYLGYRLTARPFGLAPSVVGLLFLLYLVGTWTSVAAGRIADRRGRPLVLGVALPVTATGLLLTVPHALAAIVVGVGVFTGGFFAAHTAASGWVGAVARRDRAEASALYLFSYYLGGSVAGALGGLVYGVGGWPATVSFVGALLVVGSCLVALLVRESGSRTNNHLVAALATVD</sequence>
<evidence type="ECO:0000256" key="2">
    <source>
        <dbReference type="ARBA" id="ARBA00008335"/>
    </source>
</evidence>
<dbReference type="Pfam" id="PF07690">
    <property type="entry name" value="MFS_1"/>
    <property type="match status" value="2"/>
</dbReference>
<proteinExistence type="inferred from homology"/>
<evidence type="ECO:0000256" key="6">
    <source>
        <dbReference type="ARBA" id="ARBA00022989"/>
    </source>
</evidence>
<feature type="transmembrane region" description="Helical" evidence="8">
    <location>
        <begin position="116"/>
        <end position="134"/>
    </location>
</feature>
<feature type="transmembrane region" description="Helical" evidence="8">
    <location>
        <begin position="256"/>
        <end position="276"/>
    </location>
</feature>
<dbReference type="SUPFAM" id="SSF103473">
    <property type="entry name" value="MFS general substrate transporter"/>
    <property type="match status" value="1"/>
</dbReference>
<gene>
    <name evidence="10" type="ORF">A5679_02665</name>
</gene>
<dbReference type="CDD" id="cd17324">
    <property type="entry name" value="MFS_NepI_like"/>
    <property type="match status" value="1"/>
</dbReference>
<keyword evidence="4" id="KW-1003">Cell membrane</keyword>
<dbReference type="InterPro" id="IPR036259">
    <property type="entry name" value="MFS_trans_sf"/>
</dbReference>
<feature type="transmembrane region" description="Helical" evidence="8">
    <location>
        <begin position="85"/>
        <end position="104"/>
    </location>
</feature>
<keyword evidence="5 8" id="KW-0812">Transmembrane</keyword>
<feature type="transmembrane region" description="Helical" evidence="8">
    <location>
        <begin position="21"/>
        <end position="43"/>
    </location>
</feature>
<comment type="similarity">
    <text evidence="2">Belongs to the major facilitator superfamily.</text>
</comment>
<feature type="transmembrane region" description="Helical" evidence="8">
    <location>
        <begin position="312"/>
        <end position="337"/>
    </location>
</feature>
<evidence type="ECO:0000256" key="4">
    <source>
        <dbReference type="ARBA" id="ARBA00022475"/>
    </source>
</evidence>
<dbReference type="PROSITE" id="PS50850">
    <property type="entry name" value="MFS"/>
    <property type="match status" value="1"/>
</dbReference>
<evidence type="ECO:0000256" key="1">
    <source>
        <dbReference type="ARBA" id="ARBA00004651"/>
    </source>
</evidence>
<dbReference type="RefSeq" id="WP_067310294.1">
    <property type="nucleotide sequence ID" value="NZ_LZJY01000401.1"/>
</dbReference>
<feature type="transmembrane region" description="Helical" evidence="8">
    <location>
        <begin position="55"/>
        <end position="78"/>
    </location>
</feature>
<feature type="transmembrane region" description="Helical" evidence="8">
    <location>
        <begin position="223"/>
        <end position="244"/>
    </location>
</feature>
<accession>A0A1A2UFY7</accession>
<dbReference type="EMBL" id="LZJY01000401">
    <property type="protein sequence ID" value="OBH87559.1"/>
    <property type="molecule type" value="Genomic_DNA"/>
</dbReference>
<dbReference type="Gene3D" id="1.20.1250.20">
    <property type="entry name" value="MFS general substrate transporter like domains"/>
    <property type="match status" value="1"/>
</dbReference>
<evidence type="ECO:0000259" key="9">
    <source>
        <dbReference type="PROSITE" id="PS50850"/>
    </source>
</evidence>
<evidence type="ECO:0000256" key="8">
    <source>
        <dbReference type="SAM" id="Phobius"/>
    </source>
</evidence>
<reference evidence="10 11" key="1">
    <citation type="submission" date="2016-06" db="EMBL/GenBank/DDBJ databases">
        <authorList>
            <person name="Kjaerup R.B."/>
            <person name="Dalgaard T.S."/>
            <person name="Juul-Madsen H.R."/>
        </authorList>
    </citation>
    <scope>NUCLEOTIDE SEQUENCE [LARGE SCALE GENOMIC DNA]</scope>
    <source>
        <strain evidence="10 11">E2838</strain>
    </source>
</reference>
<dbReference type="PANTHER" id="PTHR43271:SF1">
    <property type="entry name" value="INNER MEMBRANE TRANSPORT PROTEIN YNFM"/>
    <property type="match status" value="1"/>
</dbReference>
<dbReference type="GO" id="GO:0005886">
    <property type="term" value="C:plasma membrane"/>
    <property type="evidence" value="ECO:0007669"/>
    <property type="project" value="UniProtKB-SubCell"/>
</dbReference>
<name>A0A1A2UFY7_MYCSC</name>
<feature type="transmembrane region" description="Helical" evidence="8">
    <location>
        <begin position="175"/>
        <end position="195"/>
    </location>
</feature>
<comment type="caution">
    <text evidence="10">The sequence shown here is derived from an EMBL/GenBank/DDBJ whole genome shotgun (WGS) entry which is preliminary data.</text>
</comment>
<comment type="subcellular location">
    <subcellularLocation>
        <location evidence="1">Cell membrane</location>
        <topology evidence="1">Multi-pass membrane protein</topology>
    </subcellularLocation>
</comment>
<evidence type="ECO:0000256" key="7">
    <source>
        <dbReference type="ARBA" id="ARBA00023136"/>
    </source>
</evidence>
<feature type="transmembrane region" description="Helical" evidence="8">
    <location>
        <begin position="377"/>
        <end position="396"/>
    </location>
</feature>
<dbReference type="GO" id="GO:0022857">
    <property type="term" value="F:transmembrane transporter activity"/>
    <property type="evidence" value="ECO:0007669"/>
    <property type="project" value="InterPro"/>
</dbReference>
<organism evidence="10 11">
    <name type="scientific">Mycobacterium scrofulaceum</name>
    <dbReference type="NCBI Taxonomy" id="1783"/>
    <lineage>
        <taxon>Bacteria</taxon>
        <taxon>Bacillati</taxon>
        <taxon>Actinomycetota</taxon>
        <taxon>Actinomycetes</taxon>
        <taxon>Mycobacteriales</taxon>
        <taxon>Mycobacteriaceae</taxon>
        <taxon>Mycobacterium</taxon>
    </lineage>
</organism>
<dbReference type="InterPro" id="IPR011701">
    <property type="entry name" value="MFS"/>
</dbReference>
<keyword evidence="3" id="KW-0813">Transport</keyword>
<feature type="transmembrane region" description="Helical" evidence="8">
    <location>
        <begin position="146"/>
        <end position="163"/>
    </location>
</feature>
<keyword evidence="6 8" id="KW-1133">Transmembrane helix</keyword>
<keyword evidence="7 8" id="KW-0472">Membrane</keyword>
<evidence type="ECO:0000313" key="10">
    <source>
        <dbReference type="EMBL" id="OBH87559.1"/>
    </source>
</evidence>
<feature type="transmembrane region" description="Helical" evidence="8">
    <location>
        <begin position="349"/>
        <end position="371"/>
    </location>
</feature>
<evidence type="ECO:0000256" key="5">
    <source>
        <dbReference type="ARBA" id="ARBA00022692"/>
    </source>
</evidence>
<feature type="domain" description="Major facilitator superfamily (MFS) profile" evidence="9">
    <location>
        <begin position="20"/>
        <end position="400"/>
    </location>
</feature>